<organism evidence="3 4">
    <name type="scientific">Saccharopolyspora karakumensis</name>
    <dbReference type="NCBI Taxonomy" id="2530386"/>
    <lineage>
        <taxon>Bacteria</taxon>
        <taxon>Bacillati</taxon>
        <taxon>Actinomycetota</taxon>
        <taxon>Actinomycetes</taxon>
        <taxon>Pseudonocardiales</taxon>
        <taxon>Pseudonocardiaceae</taxon>
        <taxon>Saccharopolyspora</taxon>
    </lineage>
</organism>
<sequence length="75" mass="7815">MRIRKIVTTLALCAAGMSAAGAGTALAEEVVGEFPTFQACSDRLDQLMSEGDKGPLMCESVNSDDPDGPNKLVRG</sequence>
<accession>A0A4R5C1K4</accession>
<comment type="caution">
    <text evidence="3">The sequence shown here is derived from an EMBL/GenBank/DDBJ whole genome shotgun (WGS) entry which is preliminary data.</text>
</comment>
<evidence type="ECO:0008006" key="5">
    <source>
        <dbReference type="Google" id="ProtNLM"/>
    </source>
</evidence>
<keyword evidence="2" id="KW-0732">Signal</keyword>
<evidence type="ECO:0000256" key="2">
    <source>
        <dbReference type="SAM" id="SignalP"/>
    </source>
</evidence>
<feature type="chain" id="PRO_5020209043" description="Secreted protein" evidence="2">
    <location>
        <begin position="28"/>
        <end position="75"/>
    </location>
</feature>
<keyword evidence="4" id="KW-1185">Reference proteome</keyword>
<reference evidence="3 4" key="1">
    <citation type="submission" date="2019-03" db="EMBL/GenBank/DDBJ databases">
        <title>Draft genome sequences of novel Actinobacteria.</title>
        <authorList>
            <person name="Sahin N."/>
            <person name="Ay H."/>
            <person name="Saygin H."/>
        </authorList>
    </citation>
    <scope>NUCLEOTIDE SEQUENCE [LARGE SCALE GENOMIC DNA]</scope>
    <source>
        <strain evidence="3 4">5K548</strain>
    </source>
</reference>
<dbReference type="EMBL" id="SMLA01000008">
    <property type="protein sequence ID" value="TDD90602.1"/>
    <property type="molecule type" value="Genomic_DNA"/>
</dbReference>
<dbReference type="RefSeq" id="WP_132681965.1">
    <property type="nucleotide sequence ID" value="NZ_SMLA01000008.1"/>
</dbReference>
<evidence type="ECO:0000313" key="3">
    <source>
        <dbReference type="EMBL" id="TDD90602.1"/>
    </source>
</evidence>
<proteinExistence type="predicted"/>
<feature type="signal peptide" evidence="2">
    <location>
        <begin position="1"/>
        <end position="27"/>
    </location>
</feature>
<dbReference type="AlphaFoldDB" id="A0A4R5C1K4"/>
<feature type="region of interest" description="Disordered" evidence="1">
    <location>
        <begin position="51"/>
        <end position="75"/>
    </location>
</feature>
<evidence type="ECO:0000313" key="4">
    <source>
        <dbReference type="Proteomes" id="UP000294723"/>
    </source>
</evidence>
<protein>
    <recommendedName>
        <fullName evidence="5">Secreted protein</fullName>
    </recommendedName>
</protein>
<dbReference type="Proteomes" id="UP000294723">
    <property type="component" value="Unassembled WGS sequence"/>
</dbReference>
<name>A0A4R5C1K4_9PSEU</name>
<gene>
    <name evidence="3" type="ORF">E1202_08215</name>
</gene>
<evidence type="ECO:0000256" key="1">
    <source>
        <dbReference type="SAM" id="MobiDB-lite"/>
    </source>
</evidence>